<gene>
    <name evidence="2" type="ORF">BXY57_0827</name>
</gene>
<feature type="transmembrane region" description="Helical" evidence="1">
    <location>
        <begin position="367"/>
        <end position="388"/>
    </location>
</feature>
<protein>
    <submittedName>
        <fullName evidence="2">Uncharacterized protein</fullName>
    </submittedName>
</protein>
<name>A0A2M9CTS3_9BACT</name>
<feature type="transmembrane region" description="Helical" evidence="1">
    <location>
        <begin position="110"/>
        <end position="131"/>
    </location>
</feature>
<feature type="transmembrane region" description="Helical" evidence="1">
    <location>
        <begin position="307"/>
        <end position="328"/>
    </location>
</feature>
<feature type="transmembrane region" description="Helical" evidence="1">
    <location>
        <begin position="245"/>
        <end position="263"/>
    </location>
</feature>
<feature type="transmembrane region" description="Helical" evidence="1">
    <location>
        <begin position="152"/>
        <end position="172"/>
    </location>
</feature>
<keyword evidence="3" id="KW-1185">Reference proteome</keyword>
<feature type="transmembrane region" description="Helical" evidence="1">
    <location>
        <begin position="335"/>
        <end position="355"/>
    </location>
</feature>
<evidence type="ECO:0000256" key="1">
    <source>
        <dbReference type="SAM" id="Phobius"/>
    </source>
</evidence>
<evidence type="ECO:0000313" key="2">
    <source>
        <dbReference type="EMBL" id="PJJ75255.1"/>
    </source>
</evidence>
<reference evidence="2 3" key="1">
    <citation type="submission" date="2017-11" db="EMBL/GenBank/DDBJ databases">
        <title>Genomic Encyclopedia of Archaeal and Bacterial Type Strains, Phase II (KMG-II): From Individual Species to Whole Genera.</title>
        <authorList>
            <person name="Goeker M."/>
        </authorList>
    </citation>
    <scope>NUCLEOTIDE SEQUENCE [LARGE SCALE GENOMIC DNA]</scope>
    <source>
        <strain evidence="2 3">DSM 27268</strain>
    </source>
</reference>
<feature type="transmembrane region" description="Helical" evidence="1">
    <location>
        <begin position="275"/>
        <end position="295"/>
    </location>
</feature>
<dbReference type="OrthoDB" id="2827525at2"/>
<feature type="transmembrane region" description="Helical" evidence="1">
    <location>
        <begin position="52"/>
        <end position="73"/>
    </location>
</feature>
<evidence type="ECO:0000313" key="3">
    <source>
        <dbReference type="Proteomes" id="UP000230000"/>
    </source>
</evidence>
<dbReference type="EMBL" id="PGFG01000001">
    <property type="protein sequence ID" value="PJJ75255.1"/>
    <property type="molecule type" value="Genomic_DNA"/>
</dbReference>
<feature type="transmembrane region" description="Helical" evidence="1">
    <location>
        <begin position="16"/>
        <end position="40"/>
    </location>
</feature>
<keyword evidence="1" id="KW-0472">Membrane</keyword>
<feature type="transmembrane region" description="Helical" evidence="1">
    <location>
        <begin position="184"/>
        <end position="210"/>
    </location>
</feature>
<sequence length="397" mass="45729">MKDSAALVNRDTRVAAWWWIVSIIFLFCGAVIGLGLRFYFVKPMPVRFQYWLHAHSHVMLLGWVFNALFLLVYQQFFRVFSRIEKICIGLLQVGVLGMLISFPFQGYGPVSIVFSALHLTVADVLAILLWIRTKSPAFFVVGSEHTRRFLKMGAFFQLLSSLGPFMLAHLMAGSNHASGIEHTALYQLSIFFYLHFLYNGLFFYLVLALWLPSAIITRSSQYLMALGTVLIFAHAILYVDERWLWSWVAAIGSILQLSVWLTWMHQNFDVLRRKAGLILLAAVTVKLILQVGGSFPPLSHLVVTQRFWLMAYLHFLFLGIYTPFIWAMKGLSRRFLPYGLYWLMLLGTEGLLLSPYLFRKTTFNAEAWYACIFAVYAGLVVLLLCITYRLSPYRRHE</sequence>
<dbReference type="AlphaFoldDB" id="A0A2M9CTS3"/>
<feature type="transmembrane region" description="Helical" evidence="1">
    <location>
        <begin position="85"/>
        <end position="104"/>
    </location>
</feature>
<keyword evidence="1" id="KW-0812">Transmembrane</keyword>
<keyword evidence="1" id="KW-1133">Transmembrane helix</keyword>
<dbReference type="Proteomes" id="UP000230000">
    <property type="component" value="Unassembled WGS sequence"/>
</dbReference>
<comment type="caution">
    <text evidence="2">The sequence shown here is derived from an EMBL/GenBank/DDBJ whole genome shotgun (WGS) entry which is preliminary data.</text>
</comment>
<proteinExistence type="predicted"/>
<organism evidence="2 3">
    <name type="scientific">Thermoflavifilum aggregans</name>
    <dbReference type="NCBI Taxonomy" id="454188"/>
    <lineage>
        <taxon>Bacteria</taxon>
        <taxon>Pseudomonadati</taxon>
        <taxon>Bacteroidota</taxon>
        <taxon>Chitinophagia</taxon>
        <taxon>Chitinophagales</taxon>
        <taxon>Chitinophagaceae</taxon>
        <taxon>Thermoflavifilum</taxon>
    </lineage>
</organism>
<accession>A0A2M9CTS3</accession>
<dbReference type="RefSeq" id="WP_100313894.1">
    <property type="nucleotide sequence ID" value="NZ_PGFG01000001.1"/>
</dbReference>
<feature type="transmembrane region" description="Helical" evidence="1">
    <location>
        <begin position="222"/>
        <end position="239"/>
    </location>
</feature>